<organism evidence="1 2">
    <name type="scientific">Roseinatronobacter domitianus</name>
    <dbReference type="NCBI Taxonomy" id="2940293"/>
    <lineage>
        <taxon>Bacteria</taxon>
        <taxon>Pseudomonadati</taxon>
        <taxon>Pseudomonadota</taxon>
        <taxon>Alphaproteobacteria</taxon>
        <taxon>Rhodobacterales</taxon>
        <taxon>Paracoccaceae</taxon>
        <taxon>Roseinatronobacter</taxon>
    </lineage>
</organism>
<reference evidence="1 2" key="1">
    <citation type="submission" date="2022-05" db="EMBL/GenBank/DDBJ databases">
        <title>Seasonal and diel survey of microbial diversity of the Tyrrhenian coast.</title>
        <authorList>
            <person name="Gattoni G."/>
            <person name="Corral P."/>
        </authorList>
    </citation>
    <scope>NUCLEOTIDE SEQUENCE [LARGE SCALE GENOMIC DNA]</scope>
    <source>
        <strain evidence="1 2">V10</strain>
    </source>
</reference>
<evidence type="ECO:0000313" key="1">
    <source>
        <dbReference type="EMBL" id="MCL1629992.1"/>
    </source>
</evidence>
<keyword evidence="2" id="KW-1185">Reference proteome</keyword>
<gene>
    <name evidence="1" type="ORF">M3N55_14750</name>
</gene>
<proteinExistence type="predicted"/>
<evidence type="ECO:0000313" key="2">
    <source>
        <dbReference type="Proteomes" id="UP001202550"/>
    </source>
</evidence>
<name>A0ABT0M563_9RHOB</name>
<comment type="caution">
    <text evidence="1">The sequence shown here is derived from an EMBL/GenBank/DDBJ whole genome shotgun (WGS) entry which is preliminary data.</text>
</comment>
<protein>
    <submittedName>
        <fullName evidence="1">Uncharacterized protein</fullName>
    </submittedName>
</protein>
<accession>A0ABT0M563</accession>
<dbReference type="Proteomes" id="UP001202550">
    <property type="component" value="Unassembled WGS sequence"/>
</dbReference>
<dbReference type="EMBL" id="JALZWP010000020">
    <property type="protein sequence ID" value="MCL1629992.1"/>
    <property type="molecule type" value="Genomic_DNA"/>
</dbReference>
<sequence length="69" mass="7333">MSLISVLTQFADRLDDVINAARLTNGANSLSYERVARARQMMLASPVTTGNAMTARTGACVAMGTRQSV</sequence>
<dbReference type="RefSeq" id="WP_249060499.1">
    <property type="nucleotide sequence ID" value="NZ_JALZWP010000020.1"/>
</dbReference>